<dbReference type="Proteomes" id="UP000015106">
    <property type="component" value="Chromosome 2"/>
</dbReference>
<keyword evidence="2" id="KW-1185">Reference proteome</keyword>
<reference evidence="1" key="3">
    <citation type="submission" date="2022-06" db="UniProtKB">
        <authorList>
            <consortium name="EnsemblPlants"/>
        </authorList>
    </citation>
    <scope>IDENTIFICATION</scope>
</reference>
<sequence length="76" mass="8053">MVRSCAKDRVLGLPVMGTEMVELGAGIMEVVIVEVVAAAAAAEAAASDEGVPLLAAIPGLWRRLRCRWHHSRACRG</sequence>
<dbReference type="Gramene" id="TuG1812G0200002609.01.T01">
    <property type="protein sequence ID" value="TuG1812G0200002609.01.T01"/>
    <property type="gene ID" value="TuG1812G0200002609.01"/>
</dbReference>
<evidence type="ECO:0000313" key="2">
    <source>
        <dbReference type="Proteomes" id="UP000015106"/>
    </source>
</evidence>
<reference evidence="2" key="1">
    <citation type="journal article" date="2013" name="Nature">
        <title>Draft genome of the wheat A-genome progenitor Triticum urartu.</title>
        <authorList>
            <person name="Ling H.Q."/>
            <person name="Zhao S."/>
            <person name="Liu D."/>
            <person name="Wang J."/>
            <person name="Sun H."/>
            <person name="Zhang C."/>
            <person name="Fan H."/>
            <person name="Li D."/>
            <person name="Dong L."/>
            <person name="Tao Y."/>
            <person name="Gao C."/>
            <person name="Wu H."/>
            <person name="Li Y."/>
            <person name="Cui Y."/>
            <person name="Guo X."/>
            <person name="Zheng S."/>
            <person name="Wang B."/>
            <person name="Yu K."/>
            <person name="Liang Q."/>
            <person name="Yang W."/>
            <person name="Lou X."/>
            <person name="Chen J."/>
            <person name="Feng M."/>
            <person name="Jian J."/>
            <person name="Zhang X."/>
            <person name="Luo G."/>
            <person name="Jiang Y."/>
            <person name="Liu J."/>
            <person name="Wang Z."/>
            <person name="Sha Y."/>
            <person name="Zhang B."/>
            <person name="Wu H."/>
            <person name="Tang D."/>
            <person name="Shen Q."/>
            <person name="Xue P."/>
            <person name="Zou S."/>
            <person name="Wang X."/>
            <person name="Liu X."/>
            <person name="Wang F."/>
            <person name="Yang Y."/>
            <person name="An X."/>
            <person name="Dong Z."/>
            <person name="Zhang K."/>
            <person name="Zhang X."/>
            <person name="Luo M.C."/>
            <person name="Dvorak J."/>
            <person name="Tong Y."/>
            <person name="Wang J."/>
            <person name="Yang H."/>
            <person name="Li Z."/>
            <person name="Wang D."/>
            <person name="Zhang A."/>
            <person name="Wang J."/>
        </authorList>
    </citation>
    <scope>NUCLEOTIDE SEQUENCE</scope>
    <source>
        <strain evidence="2">cv. G1812</strain>
    </source>
</reference>
<dbReference type="EnsemblPlants" id="TuG1812G0200002609.01.T01">
    <property type="protein sequence ID" value="TuG1812G0200002609.01.T01"/>
    <property type="gene ID" value="TuG1812G0200002609.01"/>
</dbReference>
<reference evidence="1" key="2">
    <citation type="submission" date="2018-03" db="EMBL/GenBank/DDBJ databases">
        <title>The Triticum urartu genome reveals the dynamic nature of wheat genome evolution.</title>
        <authorList>
            <person name="Ling H."/>
            <person name="Ma B."/>
            <person name="Shi X."/>
            <person name="Liu H."/>
            <person name="Dong L."/>
            <person name="Sun H."/>
            <person name="Cao Y."/>
            <person name="Gao Q."/>
            <person name="Zheng S."/>
            <person name="Li Y."/>
            <person name="Yu Y."/>
            <person name="Du H."/>
            <person name="Qi M."/>
            <person name="Li Y."/>
            <person name="Yu H."/>
            <person name="Cui Y."/>
            <person name="Wang N."/>
            <person name="Chen C."/>
            <person name="Wu H."/>
            <person name="Zhao Y."/>
            <person name="Zhang J."/>
            <person name="Li Y."/>
            <person name="Zhou W."/>
            <person name="Zhang B."/>
            <person name="Hu W."/>
            <person name="Eijk M."/>
            <person name="Tang J."/>
            <person name="Witsenboer H."/>
            <person name="Zhao S."/>
            <person name="Li Z."/>
            <person name="Zhang A."/>
            <person name="Wang D."/>
            <person name="Liang C."/>
        </authorList>
    </citation>
    <scope>NUCLEOTIDE SEQUENCE [LARGE SCALE GENOMIC DNA]</scope>
    <source>
        <strain evidence="1">cv. G1812</strain>
    </source>
</reference>
<name>A0A8R7TH02_TRIUA</name>
<dbReference type="AlphaFoldDB" id="A0A8R7TH02"/>
<proteinExistence type="predicted"/>
<protein>
    <submittedName>
        <fullName evidence="1">Uncharacterized protein</fullName>
    </submittedName>
</protein>
<accession>A0A8R7TH02</accession>
<evidence type="ECO:0000313" key="1">
    <source>
        <dbReference type="EnsemblPlants" id="TuG1812G0200002609.01.T01"/>
    </source>
</evidence>
<organism evidence="1 2">
    <name type="scientific">Triticum urartu</name>
    <name type="common">Red wild einkorn</name>
    <name type="synonym">Crithodium urartu</name>
    <dbReference type="NCBI Taxonomy" id="4572"/>
    <lineage>
        <taxon>Eukaryota</taxon>
        <taxon>Viridiplantae</taxon>
        <taxon>Streptophyta</taxon>
        <taxon>Embryophyta</taxon>
        <taxon>Tracheophyta</taxon>
        <taxon>Spermatophyta</taxon>
        <taxon>Magnoliopsida</taxon>
        <taxon>Liliopsida</taxon>
        <taxon>Poales</taxon>
        <taxon>Poaceae</taxon>
        <taxon>BOP clade</taxon>
        <taxon>Pooideae</taxon>
        <taxon>Triticodae</taxon>
        <taxon>Triticeae</taxon>
        <taxon>Triticinae</taxon>
        <taxon>Triticum</taxon>
    </lineage>
</organism>